<dbReference type="GO" id="GO:0015344">
    <property type="term" value="F:siderophore uptake transmembrane transporter activity"/>
    <property type="evidence" value="ECO:0007669"/>
    <property type="project" value="TreeGrafter"/>
</dbReference>
<dbReference type="PANTHER" id="PTHR30069:SF49">
    <property type="entry name" value="OUTER MEMBRANE PROTEIN C"/>
    <property type="match status" value="1"/>
</dbReference>
<keyword evidence="6" id="KW-0998">Cell outer membrane</keyword>
<dbReference type="InterPro" id="IPR036942">
    <property type="entry name" value="Beta-barrel_TonB_sf"/>
</dbReference>
<evidence type="ECO:0000256" key="5">
    <source>
        <dbReference type="ARBA" id="ARBA00023136"/>
    </source>
</evidence>
<dbReference type="RefSeq" id="WP_103806720.1">
    <property type="nucleotide sequence ID" value="NZ_PQVG01000007.1"/>
</dbReference>
<keyword evidence="8" id="KW-1185">Reference proteome</keyword>
<organism evidence="7 8">
    <name type="scientific">Flavobacterium alvei</name>
    <dbReference type="NCBI Taxonomy" id="2080416"/>
    <lineage>
        <taxon>Bacteria</taxon>
        <taxon>Pseudomonadati</taxon>
        <taxon>Bacteroidota</taxon>
        <taxon>Flavobacteriia</taxon>
        <taxon>Flavobacteriales</taxon>
        <taxon>Flavobacteriaceae</taxon>
        <taxon>Flavobacterium</taxon>
    </lineage>
</organism>
<protein>
    <submittedName>
        <fullName evidence="7">TonB-dependent receptor</fullName>
    </submittedName>
</protein>
<evidence type="ECO:0000313" key="7">
    <source>
        <dbReference type="EMBL" id="POY38287.1"/>
    </source>
</evidence>
<dbReference type="GO" id="GO:0009279">
    <property type="term" value="C:cell outer membrane"/>
    <property type="evidence" value="ECO:0007669"/>
    <property type="project" value="UniProtKB-SubCell"/>
</dbReference>
<evidence type="ECO:0000313" key="8">
    <source>
        <dbReference type="Proteomes" id="UP000237310"/>
    </source>
</evidence>
<proteinExistence type="predicted"/>
<evidence type="ECO:0000256" key="6">
    <source>
        <dbReference type="ARBA" id="ARBA00023237"/>
    </source>
</evidence>
<keyword evidence="2" id="KW-0813">Transport</keyword>
<dbReference type="InterPro" id="IPR039426">
    <property type="entry name" value="TonB-dep_rcpt-like"/>
</dbReference>
<evidence type="ECO:0000256" key="1">
    <source>
        <dbReference type="ARBA" id="ARBA00004571"/>
    </source>
</evidence>
<dbReference type="Proteomes" id="UP000237310">
    <property type="component" value="Unassembled WGS sequence"/>
</dbReference>
<keyword evidence="7" id="KW-0675">Receptor</keyword>
<keyword evidence="3" id="KW-1134">Transmembrane beta strand</keyword>
<comment type="caution">
    <text evidence="7">The sequence shown here is derived from an EMBL/GenBank/DDBJ whole genome shotgun (WGS) entry which is preliminary data.</text>
</comment>
<dbReference type="Gene3D" id="2.40.170.20">
    <property type="entry name" value="TonB-dependent receptor, beta-barrel domain"/>
    <property type="match status" value="1"/>
</dbReference>
<name>A0A2S5A7Q4_9FLAO</name>
<accession>A0A2S5A7Q4</accession>
<gene>
    <name evidence="7" type="ORF">C3L50_13115</name>
</gene>
<evidence type="ECO:0000256" key="3">
    <source>
        <dbReference type="ARBA" id="ARBA00022452"/>
    </source>
</evidence>
<keyword evidence="5" id="KW-0472">Membrane</keyword>
<dbReference type="SUPFAM" id="SSF56935">
    <property type="entry name" value="Porins"/>
    <property type="match status" value="1"/>
</dbReference>
<dbReference type="EMBL" id="PQVG01000007">
    <property type="protein sequence ID" value="POY38287.1"/>
    <property type="molecule type" value="Genomic_DNA"/>
</dbReference>
<evidence type="ECO:0000256" key="4">
    <source>
        <dbReference type="ARBA" id="ARBA00022692"/>
    </source>
</evidence>
<evidence type="ECO:0000256" key="2">
    <source>
        <dbReference type="ARBA" id="ARBA00022448"/>
    </source>
</evidence>
<keyword evidence="4" id="KW-0812">Transmembrane</keyword>
<dbReference type="AlphaFoldDB" id="A0A2S5A7Q4"/>
<dbReference type="GO" id="GO:0044718">
    <property type="term" value="P:siderophore transmembrane transport"/>
    <property type="evidence" value="ECO:0007669"/>
    <property type="project" value="TreeGrafter"/>
</dbReference>
<dbReference type="OrthoDB" id="9759247at2"/>
<dbReference type="PANTHER" id="PTHR30069">
    <property type="entry name" value="TONB-DEPENDENT OUTER MEMBRANE RECEPTOR"/>
    <property type="match status" value="1"/>
</dbReference>
<comment type="subcellular location">
    <subcellularLocation>
        <location evidence="1">Cell outer membrane</location>
        <topology evidence="1">Multi-pass membrane protein</topology>
    </subcellularLocation>
</comment>
<reference evidence="7 8" key="1">
    <citation type="submission" date="2018-01" db="EMBL/GenBank/DDBJ databases">
        <authorList>
            <person name="Gaut B.S."/>
            <person name="Morton B.R."/>
            <person name="Clegg M.T."/>
            <person name="Duvall M.R."/>
        </authorList>
    </citation>
    <scope>NUCLEOTIDE SEQUENCE [LARGE SCALE GENOMIC DNA]</scope>
    <source>
        <strain evidence="7 8">HR-AY</strain>
    </source>
</reference>
<sequence>MKNFIIIIGLCFLFPKILFAQEKETDTITPKDLTEVIVIGKKAQLYQKQAKPLATIDEYLQQSTKIDMIRRGSYAWEPMINNMPTERTLVTIDGMRIFGACTDKMDPITSYVEVSNLSEATLKSGQQGACHGATIGGSVDLQRNRAGFSNLGWNAAVNTGFETNSKQKIVGSAINYANNSFYIDTDFMFRDAENYTAGNGQEVLFSQFRKFNISSTSGFSFDKNKLLEGSIIYDKATDVGYPALPMDVSLAEALITSLKFEYVPESSPIENWETKIYYNTITHKMDDTKRPSVPIHMDMPGWSDTFGFYSKTKGTLRNHHFIADLNSFYNRSVAEMTMYPADSNEKLMFMYTWPDVKTLYTALFLEDNIALNCHSSLKFSTSLGNHFNEVASELGLESLRIFYPNMKASKNRILPSVSSNYSFDENGFSYGFGLAYGQRAPSVSEGYGFYLFNSFDTYDYIGNPELKNENSLETSVSMGYKTQKWSAKMSASYFHISNYIVGKPDASLVPMTIGASGVKIYTALDYATIFNTDLNLEYQFSDFIQWKGQLVYSYGKDFENQNLPFISPLRYFSSLNFKKEKFLSSIAVQGNATQTQFSPFYGEDRTPSYAILNFDAGYSLDFEKVKCGLKAGVENILDTYYSTFSDWNNIPRKGRNFFLNVSFSF</sequence>